<sequence>MTGTVLGGAPPADSAKYKPDQSLFAGSSGVPGRGTCRRRREDTSLRLLTRRATARLGREVDQQVHVVVLAVERGRLRAEVGADFPHDLLHSGQEPVGEHLMLDVATAPV</sequence>
<gene>
    <name evidence="2" type="ORF">Aca07nite_38380</name>
</gene>
<proteinExistence type="predicted"/>
<accession>A0ABQ3WJY6</accession>
<dbReference type="EMBL" id="BOMF01000076">
    <property type="protein sequence ID" value="GID46563.1"/>
    <property type="molecule type" value="Genomic_DNA"/>
</dbReference>
<reference evidence="2" key="1">
    <citation type="submission" date="2021-01" db="EMBL/GenBank/DDBJ databases">
        <title>Whole genome shotgun sequence of Actinoplanes capillaceus NBRC 16408.</title>
        <authorList>
            <person name="Komaki H."/>
            <person name="Tamura T."/>
        </authorList>
    </citation>
    <scope>NUCLEOTIDE SEQUENCE [LARGE SCALE GENOMIC DNA]</scope>
    <source>
        <strain evidence="2">NBRC 16408</strain>
    </source>
</reference>
<comment type="caution">
    <text evidence="2">The sequence shown here is derived from an EMBL/GenBank/DDBJ whole genome shotgun (WGS) entry which is preliminary data.</text>
</comment>
<feature type="region of interest" description="Disordered" evidence="1">
    <location>
        <begin position="1"/>
        <end position="41"/>
    </location>
</feature>
<organism evidence="2">
    <name type="scientific">Actinoplanes campanulatus</name>
    <dbReference type="NCBI Taxonomy" id="113559"/>
    <lineage>
        <taxon>Bacteria</taxon>
        <taxon>Bacillati</taxon>
        <taxon>Actinomycetota</taxon>
        <taxon>Actinomycetes</taxon>
        <taxon>Micromonosporales</taxon>
        <taxon>Micromonosporaceae</taxon>
        <taxon>Actinoplanes</taxon>
    </lineage>
</organism>
<evidence type="ECO:0000256" key="1">
    <source>
        <dbReference type="SAM" id="MobiDB-lite"/>
    </source>
</evidence>
<name>A0ABQ3WJY6_9ACTN</name>
<evidence type="ECO:0000313" key="2">
    <source>
        <dbReference type="EMBL" id="GID46563.1"/>
    </source>
</evidence>
<protein>
    <submittedName>
        <fullName evidence="2">Uncharacterized protein</fullName>
    </submittedName>
</protein>